<evidence type="ECO:0000256" key="4">
    <source>
        <dbReference type="ARBA" id="ARBA00022989"/>
    </source>
</evidence>
<accession>A0AAF0J7B6</accession>
<dbReference type="CDD" id="cd15859">
    <property type="entry name" value="SNARE_SYN8"/>
    <property type="match status" value="1"/>
</dbReference>
<gene>
    <name evidence="8" type="ORF">MCUN1_002944</name>
</gene>
<comment type="subcellular location">
    <subcellularLocation>
        <location evidence="1">Membrane</location>
        <topology evidence="1">Single-pass membrane protein</topology>
    </subcellularLocation>
</comment>
<keyword evidence="9" id="KW-1185">Reference proteome</keyword>
<dbReference type="SUPFAM" id="SSF58038">
    <property type="entry name" value="SNARE fusion complex"/>
    <property type="match status" value="1"/>
</dbReference>
<keyword evidence="4 6" id="KW-1133">Transmembrane helix</keyword>
<keyword evidence="3 6" id="KW-0812">Transmembrane</keyword>
<proteinExistence type="predicted"/>
<dbReference type="Proteomes" id="UP001219933">
    <property type="component" value="Chromosome 4"/>
</dbReference>
<dbReference type="GO" id="GO:0005737">
    <property type="term" value="C:cytoplasm"/>
    <property type="evidence" value="ECO:0007669"/>
    <property type="project" value="UniProtKB-ARBA"/>
</dbReference>
<evidence type="ECO:0000256" key="3">
    <source>
        <dbReference type="ARBA" id="ARBA00022692"/>
    </source>
</evidence>
<dbReference type="EMBL" id="CP119880">
    <property type="protein sequence ID" value="WFD36073.1"/>
    <property type="molecule type" value="Genomic_DNA"/>
</dbReference>
<sequence>MADASRLAAQSPQAAAPRFDYLCSNTRTQLEERNRLVREHGPSAARDRAILRNLYTLCEALSDWRATEPIDTLEPWRQRVHALVEEFGYDDLLQHPGLEPLEAPHSPSDDAHELIDDIDTPSALPDTIVRVPPPEMEMHQQMMDEQDSRLDMLAASISRQHMLSVQMNDELEIQSGLISGLDQDVESTGLRLGGASNQLERLRRTASEHGSLWIIFVLIIVLVLLIALVK</sequence>
<dbReference type="GO" id="GO:0012505">
    <property type="term" value="C:endomembrane system"/>
    <property type="evidence" value="ECO:0007669"/>
    <property type="project" value="UniProtKB-ARBA"/>
</dbReference>
<evidence type="ECO:0000259" key="7">
    <source>
        <dbReference type="SMART" id="SM00397"/>
    </source>
</evidence>
<dbReference type="GO" id="GO:0016020">
    <property type="term" value="C:membrane"/>
    <property type="evidence" value="ECO:0007669"/>
    <property type="project" value="UniProtKB-SubCell"/>
</dbReference>
<keyword evidence="2" id="KW-0813">Transport</keyword>
<dbReference type="Gene3D" id="1.20.5.110">
    <property type="match status" value="1"/>
</dbReference>
<evidence type="ECO:0000313" key="8">
    <source>
        <dbReference type="EMBL" id="WFD36073.1"/>
    </source>
</evidence>
<evidence type="ECO:0000256" key="2">
    <source>
        <dbReference type="ARBA" id="ARBA00022448"/>
    </source>
</evidence>
<dbReference type="AlphaFoldDB" id="A0AAF0J7B6"/>
<evidence type="ECO:0000313" key="9">
    <source>
        <dbReference type="Proteomes" id="UP001219933"/>
    </source>
</evidence>
<dbReference type="PANTHER" id="PTHR12791">
    <property type="entry name" value="GOLGI SNARE BET1-RELATED"/>
    <property type="match status" value="1"/>
</dbReference>
<name>A0AAF0J7B6_9BASI</name>
<dbReference type="InterPro" id="IPR000727">
    <property type="entry name" value="T_SNARE_dom"/>
</dbReference>
<keyword evidence="5 6" id="KW-0472">Membrane</keyword>
<organism evidence="8 9">
    <name type="scientific">Malassezia cuniculi</name>
    <dbReference type="NCBI Taxonomy" id="948313"/>
    <lineage>
        <taxon>Eukaryota</taxon>
        <taxon>Fungi</taxon>
        <taxon>Dikarya</taxon>
        <taxon>Basidiomycota</taxon>
        <taxon>Ustilaginomycotina</taxon>
        <taxon>Malasseziomycetes</taxon>
        <taxon>Malasseziales</taxon>
        <taxon>Malasseziaceae</taxon>
        <taxon>Malassezia</taxon>
    </lineage>
</organism>
<feature type="transmembrane region" description="Helical" evidence="6">
    <location>
        <begin position="210"/>
        <end position="229"/>
    </location>
</feature>
<dbReference type="SMART" id="SM00397">
    <property type="entry name" value="t_SNARE"/>
    <property type="match status" value="1"/>
</dbReference>
<reference evidence="8" key="1">
    <citation type="submission" date="2023-03" db="EMBL/GenBank/DDBJ databases">
        <title>Mating type loci evolution in Malassezia.</title>
        <authorList>
            <person name="Coelho M.A."/>
        </authorList>
    </citation>
    <scope>NUCLEOTIDE SEQUENCE</scope>
    <source>
        <strain evidence="8">CBS 11721</strain>
    </source>
</reference>
<evidence type="ECO:0000256" key="5">
    <source>
        <dbReference type="ARBA" id="ARBA00023136"/>
    </source>
</evidence>
<evidence type="ECO:0000256" key="6">
    <source>
        <dbReference type="SAM" id="Phobius"/>
    </source>
</evidence>
<protein>
    <recommendedName>
        <fullName evidence="7">t-SNARE coiled-coil homology domain-containing protein</fullName>
    </recommendedName>
</protein>
<evidence type="ECO:0000256" key="1">
    <source>
        <dbReference type="ARBA" id="ARBA00004167"/>
    </source>
</evidence>
<feature type="domain" description="T-SNARE coiled-coil homology" evidence="7">
    <location>
        <begin position="135"/>
        <end position="202"/>
    </location>
</feature>